<gene>
    <name evidence="1" type="ORF">ICJ84_15645</name>
</gene>
<evidence type="ECO:0000313" key="1">
    <source>
        <dbReference type="EMBL" id="MBD0836869.1"/>
    </source>
</evidence>
<proteinExistence type="predicted"/>
<protein>
    <submittedName>
        <fullName evidence="1">Uncharacterized protein</fullName>
    </submittedName>
</protein>
<dbReference type="Proteomes" id="UP000602057">
    <property type="component" value="Unassembled WGS sequence"/>
</dbReference>
<dbReference type="RefSeq" id="WP_188217362.1">
    <property type="nucleotide sequence ID" value="NZ_BAABGH010000002.1"/>
</dbReference>
<sequence length="60" mass="6843">MKVVPVLLFLMVINLGCFYNFKYDEAHETDYNVVASSSDIFFLQVLKKKKLPGLANKSKS</sequence>
<keyword evidence="2" id="KW-1185">Reference proteome</keyword>
<reference evidence="1" key="2">
    <citation type="submission" date="2020-09" db="EMBL/GenBank/DDBJ databases">
        <authorList>
            <person name="Wu Z."/>
        </authorList>
    </citation>
    <scope>NUCLEOTIDE SEQUENCE</scope>
    <source>
        <strain evidence="1">SC17</strain>
    </source>
</reference>
<evidence type="ECO:0000313" key="2">
    <source>
        <dbReference type="Proteomes" id="UP000602057"/>
    </source>
</evidence>
<organism evidence="1 2">
    <name type="scientific">Aestuariibaculum suncheonense</name>
    <dbReference type="NCBI Taxonomy" id="1028745"/>
    <lineage>
        <taxon>Bacteria</taxon>
        <taxon>Pseudomonadati</taxon>
        <taxon>Bacteroidota</taxon>
        <taxon>Flavobacteriia</taxon>
        <taxon>Flavobacteriales</taxon>
        <taxon>Flavobacteriaceae</taxon>
    </lineage>
</organism>
<accession>A0A8J6QB16</accession>
<dbReference type="AlphaFoldDB" id="A0A8J6QB16"/>
<name>A0A8J6QB16_9FLAO</name>
<comment type="caution">
    <text evidence="1">The sequence shown here is derived from an EMBL/GenBank/DDBJ whole genome shotgun (WGS) entry which is preliminary data.</text>
</comment>
<reference evidence="1" key="1">
    <citation type="journal article" date="2013" name="Int. J. Syst. Evol. Microbiol.">
        <title>Aestuariibaculum suncheonense gen. nov., sp. nov., a marine bacterium of the family Flavobacteriaceae isolated from a tidal flat and emended descriptions of the genera Gaetbulibacter and Tamlana.</title>
        <authorList>
            <person name="Jeong S.H."/>
            <person name="Park M.S."/>
            <person name="Jin H.M."/>
            <person name="Lee K."/>
            <person name="Park W."/>
            <person name="Jeon C.O."/>
        </authorList>
    </citation>
    <scope>NUCLEOTIDE SEQUENCE</scope>
    <source>
        <strain evidence="1">SC17</strain>
    </source>
</reference>
<dbReference type="EMBL" id="JACVXC010000008">
    <property type="protein sequence ID" value="MBD0836869.1"/>
    <property type="molecule type" value="Genomic_DNA"/>
</dbReference>